<evidence type="ECO:0000256" key="3">
    <source>
        <dbReference type="ARBA" id="ARBA00006511"/>
    </source>
</evidence>
<dbReference type="FunFam" id="2.60.120.620:FF:000002">
    <property type="entry name" value="Prolyl 4-hydroxylase 4"/>
    <property type="match status" value="1"/>
</dbReference>
<dbReference type="Pfam" id="PF13640">
    <property type="entry name" value="2OG-FeII_Oxy_3"/>
    <property type="match status" value="1"/>
</dbReference>
<comment type="similarity">
    <text evidence="3">Belongs to the P4HA family.</text>
</comment>
<keyword evidence="9" id="KW-1133">Transmembrane helix</keyword>
<dbReference type="EC" id="1.14.11.2" evidence="4"/>
<dbReference type="Gene3D" id="2.60.120.620">
    <property type="entry name" value="q2cbj1_9rhob like domain"/>
    <property type="match status" value="1"/>
</dbReference>
<comment type="subcellular location">
    <subcellularLocation>
        <location evidence="2">Endoplasmic reticulum membrane</location>
        <topology evidence="2">Single-pass type II membrane protein</topology>
    </subcellularLocation>
</comment>
<dbReference type="AlphaFoldDB" id="A0A6U1F8I8"/>
<evidence type="ECO:0000256" key="8">
    <source>
        <dbReference type="ARBA" id="ARBA00022968"/>
    </source>
</evidence>
<evidence type="ECO:0000259" key="17">
    <source>
        <dbReference type="PROSITE" id="PS51670"/>
    </source>
</evidence>
<name>A0A6U1F8I8_9CHLO</name>
<evidence type="ECO:0000313" key="18">
    <source>
        <dbReference type="EMBL" id="CAD9202421.1"/>
    </source>
</evidence>
<dbReference type="InterPro" id="IPR045054">
    <property type="entry name" value="P4HA-like"/>
</dbReference>
<organism evidence="19">
    <name type="scientific">Tetraselmis chuii</name>
    <dbReference type="NCBI Taxonomy" id="63592"/>
    <lineage>
        <taxon>Eukaryota</taxon>
        <taxon>Viridiplantae</taxon>
        <taxon>Chlorophyta</taxon>
        <taxon>core chlorophytes</taxon>
        <taxon>Chlorodendrophyceae</taxon>
        <taxon>Chlorodendrales</taxon>
        <taxon>Chlorodendraceae</taxon>
        <taxon>Tetraselmis</taxon>
    </lineage>
</organism>
<evidence type="ECO:0000256" key="7">
    <source>
        <dbReference type="ARBA" id="ARBA00022964"/>
    </source>
</evidence>
<evidence type="ECO:0000259" key="16">
    <source>
        <dbReference type="PROSITE" id="PS51471"/>
    </source>
</evidence>
<evidence type="ECO:0000256" key="12">
    <source>
        <dbReference type="ARBA" id="ARBA00023136"/>
    </source>
</evidence>
<evidence type="ECO:0000256" key="10">
    <source>
        <dbReference type="ARBA" id="ARBA00023002"/>
    </source>
</evidence>
<dbReference type="EMBL" id="HBGG01009223">
    <property type="protein sequence ID" value="CAD9202421.1"/>
    <property type="molecule type" value="Transcribed_RNA"/>
</dbReference>
<dbReference type="GO" id="GO:0005506">
    <property type="term" value="F:iron ion binding"/>
    <property type="evidence" value="ECO:0007669"/>
    <property type="project" value="InterPro"/>
</dbReference>
<keyword evidence="12" id="KW-0472">Membrane</keyword>
<keyword evidence="5" id="KW-0812">Transmembrane</keyword>
<evidence type="ECO:0000256" key="15">
    <source>
        <dbReference type="SAM" id="SignalP"/>
    </source>
</evidence>
<evidence type="ECO:0000256" key="11">
    <source>
        <dbReference type="ARBA" id="ARBA00023004"/>
    </source>
</evidence>
<dbReference type="InterPro" id="IPR006620">
    <property type="entry name" value="Pro_4_hyd_alph"/>
</dbReference>
<dbReference type="InterPro" id="IPR044862">
    <property type="entry name" value="Pro_4_hyd_alph_FE2OG_OXY"/>
</dbReference>
<dbReference type="InterPro" id="IPR003582">
    <property type="entry name" value="ShKT_dom"/>
</dbReference>
<keyword evidence="15" id="KW-0732">Signal</keyword>
<keyword evidence="10" id="KW-0560">Oxidoreductase</keyword>
<dbReference type="SMART" id="SM00702">
    <property type="entry name" value="P4Hc"/>
    <property type="match status" value="1"/>
</dbReference>
<feature type="chain" id="PRO_5036191882" description="procollagen-proline 4-dioxygenase" evidence="15">
    <location>
        <begin position="23"/>
        <end position="366"/>
    </location>
</feature>
<dbReference type="Pfam" id="PF01549">
    <property type="entry name" value="ShK"/>
    <property type="match status" value="1"/>
</dbReference>
<dbReference type="PANTHER" id="PTHR10869">
    <property type="entry name" value="PROLYL 4-HYDROXYLASE ALPHA SUBUNIT"/>
    <property type="match status" value="1"/>
</dbReference>
<sequence>MNLSKCKLAAVVLLTCLQLTLGARKALNTIKYLEDERFPGWKGEVATLGLNAEARTDNGAEVRPGEHRLGPELLYGVKPVNHEWMTFADSDGEVSYSGEVYQLSAEPRAFLYKNFVSEEECDFLIAHSKSKLQASTVVDNKTGKSVPSTVRTSYGTHFEKGENGVVRAIEQRIADVTMLPVGNGEPMQILRYEHGQKYDAHQDYFHDDYNQRPEIGGQRVLTVLMYLATVEDGAGGETVFPSAKLKNDIRDPAVWSACARRGLAVKAVKGDAVIFYSIKPDGVLDKRSLHGSCPTFAGEKWSATKWIRADTYGGRKQKPKPVGGCHDEDIFMCRTWATNGECENNPGYMLENCRKSCNKCNPTKSI</sequence>
<feature type="signal peptide" evidence="15">
    <location>
        <begin position="1"/>
        <end position="22"/>
    </location>
</feature>
<dbReference type="GO" id="GO:0004656">
    <property type="term" value="F:procollagen-proline 4-dioxygenase activity"/>
    <property type="evidence" value="ECO:0007669"/>
    <property type="project" value="UniProtKB-EC"/>
</dbReference>
<evidence type="ECO:0000256" key="2">
    <source>
        <dbReference type="ARBA" id="ARBA00004648"/>
    </source>
</evidence>
<evidence type="ECO:0000256" key="9">
    <source>
        <dbReference type="ARBA" id="ARBA00022989"/>
    </source>
</evidence>
<protein>
    <recommendedName>
        <fullName evidence="4">procollagen-proline 4-dioxygenase</fullName>
        <ecNumber evidence="4">1.14.11.2</ecNumber>
    </recommendedName>
</protein>
<dbReference type="PROSITE" id="PS51670">
    <property type="entry name" value="SHKT"/>
    <property type="match status" value="1"/>
</dbReference>
<comment type="cofactor">
    <cofactor evidence="1">
        <name>L-ascorbate</name>
        <dbReference type="ChEBI" id="CHEBI:38290"/>
    </cofactor>
</comment>
<evidence type="ECO:0000313" key="19">
    <source>
        <dbReference type="EMBL" id="CAD9202422.1"/>
    </source>
</evidence>
<gene>
    <name evidence="18" type="ORF">TCHU04912_LOCUS4654</name>
    <name evidence="19" type="ORF">TCHU04912_LOCUS4655</name>
</gene>
<feature type="domain" description="Fe2OG dioxygenase" evidence="16">
    <location>
        <begin position="183"/>
        <end position="309"/>
    </location>
</feature>
<dbReference type="EMBL" id="HBGG01009224">
    <property type="protein sequence ID" value="CAD9202422.1"/>
    <property type="molecule type" value="Transcribed_RNA"/>
</dbReference>
<dbReference type="SMART" id="SM00254">
    <property type="entry name" value="ShKT"/>
    <property type="match status" value="1"/>
</dbReference>
<keyword evidence="13" id="KW-0325">Glycoprotein</keyword>
<keyword evidence="11" id="KW-0408">Iron</keyword>
<dbReference type="PANTHER" id="PTHR10869:SF238">
    <property type="entry name" value="PROLYL 4-HYDROXYLASE 6-RELATED"/>
    <property type="match status" value="1"/>
</dbReference>
<evidence type="ECO:0000256" key="1">
    <source>
        <dbReference type="ARBA" id="ARBA00001961"/>
    </source>
</evidence>
<feature type="domain" description="ShKT" evidence="17">
    <location>
        <begin position="325"/>
        <end position="360"/>
    </location>
</feature>
<evidence type="ECO:0000256" key="13">
    <source>
        <dbReference type="ARBA" id="ARBA00023180"/>
    </source>
</evidence>
<evidence type="ECO:0000256" key="6">
    <source>
        <dbReference type="ARBA" id="ARBA00022723"/>
    </source>
</evidence>
<keyword evidence="8" id="KW-0735">Signal-anchor</keyword>
<proteinExistence type="inferred from homology"/>
<keyword evidence="7" id="KW-0223">Dioxygenase</keyword>
<keyword evidence="6" id="KW-0479">Metal-binding</keyword>
<accession>A0A6U1F8I8</accession>
<reference evidence="19" key="1">
    <citation type="submission" date="2021-01" db="EMBL/GenBank/DDBJ databases">
        <authorList>
            <person name="Corre E."/>
            <person name="Pelletier E."/>
            <person name="Niang G."/>
            <person name="Scheremetjew M."/>
            <person name="Finn R."/>
            <person name="Kale V."/>
            <person name="Holt S."/>
            <person name="Cochrane G."/>
            <person name="Meng A."/>
            <person name="Brown T."/>
            <person name="Cohen L."/>
        </authorList>
    </citation>
    <scope>NUCLEOTIDE SEQUENCE</scope>
    <source>
        <strain evidence="19">PLY429</strain>
    </source>
</reference>
<dbReference type="GO" id="GO:0005789">
    <property type="term" value="C:endoplasmic reticulum membrane"/>
    <property type="evidence" value="ECO:0007669"/>
    <property type="project" value="UniProtKB-SubCell"/>
</dbReference>
<dbReference type="InterPro" id="IPR005123">
    <property type="entry name" value="Oxoglu/Fe-dep_dioxygenase_dom"/>
</dbReference>
<dbReference type="PROSITE" id="PS51471">
    <property type="entry name" value="FE2OG_OXY"/>
    <property type="match status" value="1"/>
</dbReference>
<dbReference type="GO" id="GO:0031418">
    <property type="term" value="F:L-ascorbic acid binding"/>
    <property type="evidence" value="ECO:0007669"/>
    <property type="project" value="InterPro"/>
</dbReference>
<comment type="catalytic activity">
    <reaction evidence="14">
        <text>L-prolyl-[collagen] + 2-oxoglutarate + O2 = trans-4-hydroxy-L-prolyl-[collagen] + succinate + CO2</text>
        <dbReference type="Rhea" id="RHEA:18945"/>
        <dbReference type="Rhea" id="RHEA-COMP:11676"/>
        <dbReference type="Rhea" id="RHEA-COMP:11680"/>
        <dbReference type="ChEBI" id="CHEBI:15379"/>
        <dbReference type="ChEBI" id="CHEBI:16526"/>
        <dbReference type="ChEBI" id="CHEBI:16810"/>
        <dbReference type="ChEBI" id="CHEBI:30031"/>
        <dbReference type="ChEBI" id="CHEBI:50342"/>
        <dbReference type="ChEBI" id="CHEBI:61965"/>
        <dbReference type="EC" id="1.14.11.2"/>
    </reaction>
</comment>
<evidence type="ECO:0000256" key="5">
    <source>
        <dbReference type="ARBA" id="ARBA00022692"/>
    </source>
</evidence>
<evidence type="ECO:0000256" key="4">
    <source>
        <dbReference type="ARBA" id="ARBA00012269"/>
    </source>
</evidence>
<evidence type="ECO:0000256" key="14">
    <source>
        <dbReference type="ARBA" id="ARBA00049169"/>
    </source>
</evidence>